<comment type="caution">
    <text evidence="1">The sequence shown here is derived from an EMBL/GenBank/DDBJ whole genome shotgun (WGS) entry which is preliminary data.</text>
</comment>
<proteinExistence type="predicted"/>
<evidence type="ECO:0000313" key="2">
    <source>
        <dbReference type="Proteomes" id="UP001497680"/>
    </source>
</evidence>
<dbReference type="EMBL" id="MU394290">
    <property type="protein sequence ID" value="KAI6090698.1"/>
    <property type="molecule type" value="Genomic_DNA"/>
</dbReference>
<protein>
    <submittedName>
        <fullName evidence="1">Uncharacterized protein</fullName>
    </submittedName>
</protein>
<keyword evidence="2" id="KW-1185">Reference proteome</keyword>
<gene>
    <name evidence="1" type="ORF">F4821DRAFT_274810</name>
</gene>
<accession>A0ACC0DDQ9</accession>
<sequence>MASTSTEAFSKRGDQEVAEFMVRSLNGTAHNALYAVPNSGVVYHENKWNVQTAETELDYDQLYTTCFAARDELIAAARNYCEKRQLPPLDLETSNNWNEVEDSLTAACEKLDALAKDERKLTGVSGRLRGAYRKFCEHAGVGTALCSLIPDEFICAGTLRGGLKTIFEALQQSYFYGEEVYRALEDVPFIVNQHAPYIDMYRTDEDLHVYNSSLHASIFRLLQLLLKWFSESRAVATVKIGLNPKLFSNRLKERIADMKIAETRFEKHASLLQNRESRKFRHQITANLQSLEHTVFIERVARKNCLEKVALGLQEDWKQRLIEIQRSISAHPRQAIAEAQNIREQILTRNEYNPSLMRNDCMSLLNVRGRLARDELEEDRINAIRMNPRLLAWLILDESSMLLLDGSTERPTNNETSFIAARIVEGALDSLEQRGSNVKAIPLAFFCGCHRIDDYGTVAQLTLSLLLTLVNSYMEFDAITLQECLEGTDKYDFLSIIDSLEKLIFRLPSGVIILLVIDGLRCFSQPLTRSREMYEAMVRLIEIYRKCPKATLKFLFTSASRSDPIHALLGDDEILRIPKDLPSRGGPSGIRWNSKIEFSGM</sequence>
<evidence type="ECO:0000313" key="1">
    <source>
        <dbReference type="EMBL" id="KAI6090698.1"/>
    </source>
</evidence>
<name>A0ACC0DDQ9_9PEZI</name>
<reference evidence="1 2" key="1">
    <citation type="journal article" date="2022" name="New Phytol.">
        <title>Ecological generalism drives hyperdiversity of secondary metabolite gene clusters in xylarialean endophytes.</title>
        <authorList>
            <person name="Franco M.E.E."/>
            <person name="Wisecaver J.H."/>
            <person name="Arnold A.E."/>
            <person name="Ju Y.M."/>
            <person name="Slot J.C."/>
            <person name="Ahrendt S."/>
            <person name="Moore L.P."/>
            <person name="Eastman K.E."/>
            <person name="Scott K."/>
            <person name="Konkel Z."/>
            <person name="Mondo S.J."/>
            <person name="Kuo A."/>
            <person name="Hayes R.D."/>
            <person name="Haridas S."/>
            <person name="Andreopoulos B."/>
            <person name="Riley R."/>
            <person name="LaButti K."/>
            <person name="Pangilinan J."/>
            <person name="Lipzen A."/>
            <person name="Amirebrahimi M."/>
            <person name="Yan J."/>
            <person name="Adam C."/>
            <person name="Keymanesh K."/>
            <person name="Ng V."/>
            <person name="Louie K."/>
            <person name="Northen T."/>
            <person name="Drula E."/>
            <person name="Henrissat B."/>
            <person name="Hsieh H.M."/>
            <person name="Youens-Clark K."/>
            <person name="Lutzoni F."/>
            <person name="Miadlikowska J."/>
            <person name="Eastwood D.C."/>
            <person name="Hamelin R.C."/>
            <person name="Grigoriev I.V."/>
            <person name="U'Ren J.M."/>
        </authorList>
    </citation>
    <scope>NUCLEOTIDE SEQUENCE [LARGE SCALE GENOMIC DNA]</scope>
    <source>
        <strain evidence="1 2">ER1909</strain>
    </source>
</reference>
<organism evidence="1 2">
    <name type="scientific">Hypoxylon rubiginosum</name>
    <dbReference type="NCBI Taxonomy" id="110542"/>
    <lineage>
        <taxon>Eukaryota</taxon>
        <taxon>Fungi</taxon>
        <taxon>Dikarya</taxon>
        <taxon>Ascomycota</taxon>
        <taxon>Pezizomycotina</taxon>
        <taxon>Sordariomycetes</taxon>
        <taxon>Xylariomycetidae</taxon>
        <taxon>Xylariales</taxon>
        <taxon>Hypoxylaceae</taxon>
        <taxon>Hypoxylon</taxon>
    </lineage>
</organism>
<dbReference type="Proteomes" id="UP001497680">
    <property type="component" value="Unassembled WGS sequence"/>
</dbReference>